<evidence type="ECO:0000259" key="3">
    <source>
        <dbReference type="Pfam" id="PF13480"/>
    </source>
</evidence>
<dbReference type="Gene3D" id="1.25.40.10">
    <property type="entry name" value="Tetratricopeptide repeat domain"/>
    <property type="match status" value="1"/>
</dbReference>
<feature type="region of interest" description="Disordered" evidence="2">
    <location>
        <begin position="573"/>
        <end position="592"/>
    </location>
</feature>
<dbReference type="PROSITE" id="PS50005">
    <property type="entry name" value="TPR"/>
    <property type="match status" value="1"/>
</dbReference>
<name>A0ABY2X2F4_9RHOB</name>
<accession>A0ABY2X2F4</accession>
<feature type="region of interest" description="Disordered" evidence="2">
    <location>
        <begin position="510"/>
        <end position="534"/>
    </location>
</feature>
<comment type="caution">
    <text evidence="4">The sequence shown here is derived from an EMBL/GenBank/DDBJ whole genome shotgun (WGS) entry which is preliminary data.</text>
</comment>
<evidence type="ECO:0000313" key="4">
    <source>
        <dbReference type="EMBL" id="TMV09571.1"/>
    </source>
</evidence>
<sequence>MRVEFIETKAAIAELKDQWTAVYEADPEATYFLSFEWLFGTATGAGSGGMVVGVRAPDDDSDYVAFLPVRLNTAHESGGFHNELNLSGNYTSDYNGFICRPEFETQAIPALAKSLLGMNWRRLRLLNLPASDERVRLFLSPFSARDFDLKPVNTVNSDGIDNAICPHAVLADDWDEFLQKNVSSNTRQKIRRFLRQVEGSDAYRFTHTTGETFDRDLEILIELWTERWAERKGERVQAIVNSFRRTLRNALETQTLFMPMLWHEDRPLCAFAILVDDRKKTYNFIVGGRDDTFKGPPTGLVLHAYAIRHAISQGIRKYDFLRGNEPYKYAFGSEETKNRALLLSTKSGRNLRGKLDRRCLAFVARRSTEFYRAGDLAAAERGFAQLVEAQPDNANLRYWHGVIAAKLGDDATASREFETSLERNPASLKTWLRLGRSLISGNGGSIEAANSYVDLMRKIPDQQNVHYLLGRVLLRLDQVDQAVAVFEAASRLRPGDADILAALEKARRMQGKSAAPVDDQSGQQMPDTASEAETKPAAVAITAKAGITPAAGPREMHRLAFQVMNWRRTETAVASIAPAPKPAGNGRLASPG</sequence>
<proteinExistence type="predicted"/>
<dbReference type="EMBL" id="VCPD01000001">
    <property type="protein sequence ID" value="TMV09571.1"/>
    <property type="molecule type" value="Genomic_DNA"/>
</dbReference>
<dbReference type="Gene3D" id="3.40.630.30">
    <property type="match status" value="1"/>
</dbReference>
<dbReference type="Pfam" id="PF13432">
    <property type="entry name" value="TPR_16"/>
    <property type="match status" value="1"/>
</dbReference>
<protein>
    <submittedName>
        <fullName evidence="4">GNAT family N-acetyltransferase</fullName>
    </submittedName>
</protein>
<keyword evidence="5" id="KW-1185">Reference proteome</keyword>
<feature type="domain" description="BioF2-like acetyltransferase" evidence="3">
    <location>
        <begin position="184"/>
        <end position="328"/>
    </location>
</feature>
<organism evidence="4 5">
    <name type="scientific">Ruegeria sediminis</name>
    <dbReference type="NCBI Taxonomy" id="2583820"/>
    <lineage>
        <taxon>Bacteria</taxon>
        <taxon>Pseudomonadati</taxon>
        <taxon>Pseudomonadota</taxon>
        <taxon>Alphaproteobacteria</taxon>
        <taxon>Rhodobacterales</taxon>
        <taxon>Roseobacteraceae</taxon>
        <taxon>Ruegeria</taxon>
    </lineage>
</organism>
<keyword evidence="1" id="KW-0802">TPR repeat</keyword>
<evidence type="ECO:0000256" key="2">
    <source>
        <dbReference type="SAM" id="MobiDB-lite"/>
    </source>
</evidence>
<dbReference type="SUPFAM" id="SSF48452">
    <property type="entry name" value="TPR-like"/>
    <property type="match status" value="1"/>
</dbReference>
<dbReference type="InterPro" id="IPR038740">
    <property type="entry name" value="BioF2-like_GNAT_dom"/>
</dbReference>
<dbReference type="InterPro" id="IPR011990">
    <property type="entry name" value="TPR-like_helical_dom_sf"/>
</dbReference>
<dbReference type="InterPro" id="IPR016181">
    <property type="entry name" value="Acyl_CoA_acyltransferase"/>
</dbReference>
<feature type="repeat" description="TPR" evidence="1">
    <location>
        <begin position="463"/>
        <end position="496"/>
    </location>
</feature>
<reference evidence="4 5" key="1">
    <citation type="submission" date="2019-05" db="EMBL/GenBank/DDBJ databases">
        <title>Ruegeria sp. nov., isolated from tidal flat.</title>
        <authorList>
            <person name="Kim W."/>
        </authorList>
    </citation>
    <scope>NUCLEOTIDE SEQUENCE [LARGE SCALE GENOMIC DNA]</scope>
    <source>
        <strain evidence="4 5">CAU 1488</strain>
    </source>
</reference>
<gene>
    <name evidence="4" type="ORF">FGK63_00425</name>
</gene>
<evidence type="ECO:0000313" key="5">
    <source>
        <dbReference type="Proteomes" id="UP001193035"/>
    </source>
</evidence>
<evidence type="ECO:0000256" key="1">
    <source>
        <dbReference type="PROSITE-ProRule" id="PRU00339"/>
    </source>
</evidence>
<dbReference type="SUPFAM" id="SSF55729">
    <property type="entry name" value="Acyl-CoA N-acyltransferases (Nat)"/>
    <property type="match status" value="1"/>
</dbReference>
<dbReference type="Proteomes" id="UP001193035">
    <property type="component" value="Unassembled WGS sequence"/>
</dbReference>
<dbReference type="Pfam" id="PF13480">
    <property type="entry name" value="Acetyltransf_6"/>
    <property type="match status" value="1"/>
</dbReference>
<dbReference type="InterPro" id="IPR019734">
    <property type="entry name" value="TPR_rpt"/>
</dbReference>
<dbReference type="Pfam" id="PF14559">
    <property type="entry name" value="TPR_19"/>
    <property type="match status" value="1"/>
</dbReference>